<sequence length="293" mass="31120">MTAQRSPACRASLARAKVNLALHITGQRADGYHLLDSLVAFPQIGDRVAVEPADTFELVVDGPFARDLVGGSEDNLIVKAAKRFAETASIALPKVKLTLTKRLPVASGIGGGSSDAATALRLLEQACEVSLDEEALHSLALSLGADVPVCLQPQSQIMRGIGDSLQDGPVLPEAGIILVNPKQQVSTPAIFKALANRDNAGLPDRPEQFDNLEALASYLADCRNDMQTAAIDLCPAIGTVLTELEKDRRIKMARMSGSGATCFALCPLNEAIPLEREIRANHPDWWVASGPLA</sequence>
<reference evidence="13 14" key="1">
    <citation type="submission" date="2017-05" db="EMBL/GenBank/DDBJ databases">
        <authorList>
            <person name="Varghese N."/>
            <person name="Submissions S."/>
        </authorList>
    </citation>
    <scope>NUCLEOTIDE SEQUENCE [LARGE SCALE GENOMIC DNA]</scope>
    <source>
        <strain evidence="13 14">DSM 15949</strain>
    </source>
</reference>
<dbReference type="InterPro" id="IPR036554">
    <property type="entry name" value="GHMP_kinase_C_sf"/>
</dbReference>
<comment type="pathway">
    <text evidence="10">Isoprenoid biosynthesis; isopentenyl diphosphate biosynthesis via DXP pathway; isopentenyl diphosphate from 1-deoxy-D-xylulose 5-phosphate: step 3/6.</text>
</comment>
<dbReference type="Pfam" id="PF00288">
    <property type="entry name" value="GHMP_kinases_N"/>
    <property type="match status" value="1"/>
</dbReference>
<comment type="catalytic activity">
    <reaction evidence="10">
        <text>4-CDP-2-C-methyl-D-erythritol + ATP = 4-CDP-2-C-methyl-D-erythritol 2-phosphate + ADP + H(+)</text>
        <dbReference type="Rhea" id="RHEA:18437"/>
        <dbReference type="ChEBI" id="CHEBI:15378"/>
        <dbReference type="ChEBI" id="CHEBI:30616"/>
        <dbReference type="ChEBI" id="CHEBI:57823"/>
        <dbReference type="ChEBI" id="CHEBI:57919"/>
        <dbReference type="ChEBI" id="CHEBI:456216"/>
        <dbReference type="EC" id="2.7.1.148"/>
    </reaction>
</comment>
<dbReference type="InterPro" id="IPR014721">
    <property type="entry name" value="Ribsml_uS5_D2-typ_fold_subgr"/>
</dbReference>
<feature type="domain" description="GHMP kinase N-terminal" evidence="11">
    <location>
        <begin position="75"/>
        <end position="151"/>
    </location>
</feature>
<dbReference type="PANTHER" id="PTHR43527:SF2">
    <property type="entry name" value="4-DIPHOSPHOCYTIDYL-2-C-METHYL-D-ERYTHRITOL KINASE, CHLOROPLASTIC"/>
    <property type="match status" value="1"/>
</dbReference>
<dbReference type="InterPro" id="IPR004424">
    <property type="entry name" value="IspE"/>
</dbReference>
<dbReference type="RefSeq" id="WP_155189502.1">
    <property type="nucleotide sequence ID" value="NZ_BAAAEA010000001.1"/>
</dbReference>
<organism evidence="13 14">
    <name type="scientific">Roseibium denhamense</name>
    <dbReference type="NCBI Taxonomy" id="76305"/>
    <lineage>
        <taxon>Bacteria</taxon>
        <taxon>Pseudomonadati</taxon>
        <taxon>Pseudomonadota</taxon>
        <taxon>Alphaproteobacteria</taxon>
        <taxon>Hyphomicrobiales</taxon>
        <taxon>Stappiaceae</taxon>
        <taxon>Roseibium</taxon>
    </lineage>
</organism>
<evidence type="ECO:0000256" key="4">
    <source>
        <dbReference type="ARBA" id="ARBA00022679"/>
    </source>
</evidence>
<evidence type="ECO:0000313" key="13">
    <source>
        <dbReference type="EMBL" id="SMP00731.1"/>
    </source>
</evidence>
<evidence type="ECO:0000259" key="11">
    <source>
        <dbReference type="Pfam" id="PF00288"/>
    </source>
</evidence>
<keyword evidence="4 10" id="KW-0808">Transferase</keyword>
<accession>A0ABY1N5J9</accession>
<keyword evidence="14" id="KW-1185">Reference proteome</keyword>
<comment type="function">
    <text evidence="10">Catalyzes the phosphorylation of the position 2 hydroxy group of 4-diphosphocytidyl-2C-methyl-D-erythritol.</text>
</comment>
<dbReference type="GO" id="GO:0016301">
    <property type="term" value="F:kinase activity"/>
    <property type="evidence" value="ECO:0007669"/>
    <property type="project" value="UniProtKB-KW"/>
</dbReference>
<dbReference type="Proteomes" id="UP001157914">
    <property type="component" value="Unassembled WGS sequence"/>
</dbReference>
<dbReference type="PANTHER" id="PTHR43527">
    <property type="entry name" value="4-DIPHOSPHOCYTIDYL-2-C-METHYL-D-ERYTHRITOL KINASE, CHLOROPLASTIC"/>
    <property type="match status" value="1"/>
</dbReference>
<comment type="caution">
    <text evidence="13">The sequence shown here is derived from an EMBL/GenBank/DDBJ whole genome shotgun (WGS) entry which is preliminary data.</text>
</comment>
<feature type="domain" description="GHMP kinase C-terminal" evidence="12">
    <location>
        <begin position="213"/>
        <end position="282"/>
    </location>
</feature>
<evidence type="ECO:0000256" key="9">
    <source>
        <dbReference type="ARBA" id="ARBA00032554"/>
    </source>
</evidence>
<dbReference type="EC" id="2.7.1.148" evidence="2 10"/>
<comment type="similarity">
    <text evidence="1 10">Belongs to the GHMP kinase family. IspE subfamily.</text>
</comment>
<protein>
    <recommendedName>
        <fullName evidence="3 10">4-diphosphocytidyl-2-C-methyl-D-erythritol kinase</fullName>
        <shortName evidence="10">CMK</shortName>
        <ecNumber evidence="2 10">2.7.1.148</ecNumber>
    </recommendedName>
    <alternativeName>
        <fullName evidence="9 10">4-(cytidine-5'-diphospho)-2-C-methyl-D-erythritol kinase</fullName>
    </alternativeName>
</protein>
<dbReference type="InterPro" id="IPR013750">
    <property type="entry name" value="GHMP_kinase_C_dom"/>
</dbReference>
<dbReference type="InterPro" id="IPR020568">
    <property type="entry name" value="Ribosomal_Su5_D2-typ_SF"/>
</dbReference>
<feature type="active site" evidence="10">
    <location>
        <position position="146"/>
    </location>
</feature>
<keyword evidence="7 10" id="KW-0067">ATP-binding</keyword>
<dbReference type="HAMAP" id="MF_00061">
    <property type="entry name" value="IspE"/>
    <property type="match status" value="1"/>
</dbReference>
<feature type="active site" evidence="10">
    <location>
        <position position="17"/>
    </location>
</feature>
<evidence type="ECO:0000256" key="7">
    <source>
        <dbReference type="ARBA" id="ARBA00022840"/>
    </source>
</evidence>
<evidence type="ECO:0000256" key="8">
    <source>
        <dbReference type="ARBA" id="ARBA00023229"/>
    </source>
</evidence>
<evidence type="ECO:0000256" key="3">
    <source>
        <dbReference type="ARBA" id="ARBA00017473"/>
    </source>
</evidence>
<dbReference type="PIRSF" id="PIRSF010376">
    <property type="entry name" value="IspE"/>
    <property type="match status" value="1"/>
</dbReference>
<dbReference type="EMBL" id="FXTT01000001">
    <property type="protein sequence ID" value="SMP00731.1"/>
    <property type="molecule type" value="Genomic_DNA"/>
</dbReference>
<feature type="binding site" evidence="10">
    <location>
        <begin position="104"/>
        <end position="114"/>
    </location>
    <ligand>
        <name>ATP</name>
        <dbReference type="ChEBI" id="CHEBI:30616"/>
    </ligand>
</feature>
<dbReference type="NCBIfam" id="TIGR00154">
    <property type="entry name" value="ispE"/>
    <property type="match status" value="1"/>
</dbReference>
<dbReference type="Gene3D" id="3.30.230.10">
    <property type="match status" value="1"/>
</dbReference>
<evidence type="ECO:0000256" key="10">
    <source>
        <dbReference type="HAMAP-Rule" id="MF_00061"/>
    </source>
</evidence>
<evidence type="ECO:0000259" key="12">
    <source>
        <dbReference type="Pfam" id="PF08544"/>
    </source>
</evidence>
<keyword evidence="6 10" id="KW-0418">Kinase</keyword>
<dbReference type="InterPro" id="IPR006204">
    <property type="entry name" value="GHMP_kinase_N_dom"/>
</dbReference>
<proteinExistence type="inferred from homology"/>
<dbReference type="Pfam" id="PF08544">
    <property type="entry name" value="GHMP_kinases_C"/>
    <property type="match status" value="1"/>
</dbReference>
<evidence type="ECO:0000313" key="14">
    <source>
        <dbReference type="Proteomes" id="UP001157914"/>
    </source>
</evidence>
<keyword evidence="8 10" id="KW-0414">Isoprene biosynthesis</keyword>
<evidence type="ECO:0000256" key="2">
    <source>
        <dbReference type="ARBA" id="ARBA00012052"/>
    </source>
</evidence>
<dbReference type="SUPFAM" id="SSF54211">
    <property type="entry name" value="Ribosomal protein S5 domain 2-like"/>
    <property type="match status" value="1"/>
</dbReference>
<name>A0ABY1N5J9_9HYPH</name>
<gene>
    <name evidence="10" type="primary">ispE</name>
    <name evidence="13" type="ORF">SAMN06265374_0262</name>
</gene>
<evidence type="ECO:0000256" key="1">
    <source>
        <dbReference type="ARBA" id="ARBA00009684"/>
    </source>
</evidence>
<dbReference type="NCBIfam" id="NF011202">
    <property type="entry name" value="PRK14608.1"/>
    <property type="match status" value="1"/>
</dbReference>
<evidence type="ECO:0000256" key="5">
    <source>
        <dbReference type="ARBA" id="ARBA00022741"/>
    </source>
</evidence>
<evidence type="ECO:0000256" key="6">
    <source>
        <dbReference type="ARBA" id="ARBA00022777"/>
    </source>
</evidence>
<dbReference type="SUPFAM" id="SSF55060">
    <property type="entry name" value="GHMP Kinase, C-terminal domain"/>
    <property type="match status" value="1"/>
</dbReference>
<dbReference type="Gene3D" id="3.30.70.890">
    <property type="entry name" value="GHMP kinase, C-terminal domain"/>
    <property type="match status" value="1"/>
</dbReference>
<keyword evidence="5 10" id="KW-0547">Nucleotide-binding</keyword>